<dbReference type="Gene3D" id="1.10.10.10">
    <property type="entry name" value="Winged helix-like DNA-binding domain superfamily/Winged helix DNA-binding domain"/>
    <property type="match status" value="1"/>
</dbReference>
<dbReference type="EMBL" id="CAJEWB010000004">
    <property type="protein sequence ID" value="CAD2072078.1"/>
    <property type="molecule type" value="Genomic_DNA"/>
</dbReference>
<keyword evidence="4" id="KW-0663">Pyridoxal phosphate</keyword>
<dbReference type="GO" id="GO:0003700">
    <property type="term" value="F:DNA-binding transcription factor activity"/>
    <property type="evidence" value="ECO:0007669"/>
    <property type="project" value="InterPro"/>
</dbReference>
<comment type="similarity">
    <text evidence="2">In the C-terminal section; belongs to the class-I pyridoxal-phosphate-dependent aminotransferase family.</text>
</comment>
<evidence type="ECO:0000256" key="3">
    <source>
        <dbReference type="ARBA" id="ARBA00022576"/>
    </source>
</evidence>
<dbReference type="Pfam" id="PF00155">
    <property type="entry name" value="Aminotran_1_2"/>
    <property type="match status" value="1"/>
</dbReference>
<dbReference type="InterPro" id="IPR036390">
    <property type="entry name" value="WH_DNA-bd_sf"/>
</dbReference>
<dbReference type="InterPro" id="IPR004839">
    <property type="entry name" value="Aminotransferase_I/II_large"/>
</dbReference>
<dbReference type="InterPro" id="IPR015424">
    <property type="entry name" value="PyrdxlP-dep_Trfase"/>
</dbReference>
<dbReference type="InterPro" id="IPR051446">
    <property type="entry name" value="HTH_trans_reg/aminotransferase"/>
</dbReference>
<dbReference type="GO" id="GO:0008483">
    <property type="term" value="F:transaminase activity"/>
    <property type="evidence" value="ECO:0007669"/>
    <property type="project" value="UniProtKB-KW"/>
</dbReference>
<accession>A0A6V7R4Y8</accession>
<gene>
    <name evidence="9" type="primary">gabR</name>
    <name evidence="9" type="ORF">JEOPIN946_00276</name>
</gene>
<keyword evidence="10" id="KW-1185">Reference proteome</keyword>
<protein>
    <submittedName>
        <fullName evidence="9">HTH-type transcriptional regulatory protein GabR</fullName>
    </submittedName>
</protein>
<name>A0A6V7R4Y8_9BACL</name>
<evidence type="ECO:0000259" key="8">
    <source>
        <dbReference type="PROSITE" id="PS50949"/>
    </source>
</evidence>
<keyword evidence="6" id="KW-0238">DNA-binding</keyword>
<dbReference type="Pfam" id="PF00392">
    <property type="entry name" value="GntR"/>
    <property type="match status" value="1"/>
</dbReference>
<dbReference type="InterPro" id="IPR036388">
    <property type="entry name" value="WH-like_DNA-bd_sf"/>
</dbReference>
<dbReference type="Gene3D" id="3.40.640.10">
    <property type="entry name" value="Type I PLP-dependent aspartate aminotransferase-like (Major domain)"/>
    <property type="match status" value="1"/>
</dbReference>
<evidence type="ECO:0000256" key="7">
    <source>
        <dbReference type="ARBA" id="ARBA00023163"/>
    </source>
</evidence>
<evidence type="ECO:0000256" key="5">
    <source>
        <dbReference type="ARBA" id="ARBA00023015"/>
    </source>
</evidence>
<reference evidence="9 10" key="1">
    <citation type="submission" date="2020-07" db="EMBL/GenBank/DDBJ databases">
        <authorList>
            <person name="Criscuolo A."/>
        </authorList>
    </citation>
    <scope>NUCLEOTIDE SEQUENCE [LARGE SCALE GENOMIC DNA]</scope>
    <source>
        <strain evidence="9">CIP107946</strain>
    </source>
</reference>
<evidence type="ECO:0000313" key="9">
    <source>
        <dbReference type="EMBL" id="CAD2072078.1"/>
    </source>
</evidence>
<keyword evidence="7" id="KW-0804">Transcription</keyword>
<dbReference type="InterPro" id="IPR015421">
    <property type="entry name" value="PyrdxlP-dep_Trfase_major"/>
</dbReference>
<feature type="domain" description="HTH gntR-type" evidence="8">
    <location>
        <begin position="2"/>
        <end position="70"/>
    </location>
</feature>
<evidence type="ECO:0000256" key="1">
    <source>
        <dbReference type="ARBA" id="ARBA00001933"/>
    </source>
</evidence>
<evidence type="ECO:0000256" key="6">
    <source>
        <dbReference type="ARBA" id="ARBA00023125"/>
    </source>
</evidence>
<dbReference type="Proteomes" id="UP000588186">
    <property type="component" value="Unassembled WGS sequence"/>
</dbReference>
<dbReference type="CDD" id="cd07377">
    <property type="entry name" value="WHTH_GntR"/>
    <property type="match status" value="1"/>
</dbReference>
<sequence length="446" mass="52302">MRPLYIQLYEEFRDKIIEGEYRAGTRLPSKRNLSADLNLSGTTIEHAYQTLMDEGYIYSKPRSGFFVSQIEQLPITRKHEPSLIHKEEEYFNYEFKTAQVDPTHFPYAQFRQLSRKAFEDENMELLISGDKEGYWPLRQAIAQYVFNSRGVKCTPNQVIVGSSTEQLSELITEILKTNRFLIEDPSYPPIRNVLEKKKIAYQNVPVIEHGIDMNIVEKSNFETVYVTPSHQFPTGEVMSIENRTRLIKWANKSKSRYIIEDDYDSEFRYFKKPLPALQSLDTKNKVIYISTFSKSLFPTVRIAYMVLPKHLIQKYQSLKHKENSTVSLHMQWIVSEFLRTGRFDRHLNKMRKVYENKISYIIKRLNEHPVISVRGEKTGMHFVLTVQDGDLNTILERAEKESLYIEPFKTYAEKTTSAKFVIGFGGVREEELEEHMDVLIRVLLGF</sequence>
<evidence type="ECO:0000313" key="10">
    <source>
        <dbReference type="Proteomes" id="UP000588186"/>
    </source>
</evidence>
<dbReference type="GO" id="GO:0003677">
    <property type="term" value="F:DNA binding"/>
    <property type="evidence" value="ECO:0007669"/>
    <property type="project" value="UniProtKB-KW"/>
</dbReference>
<keyword evidence="5" id="KW-0805">Transcription regulation</keyword>
<dbReference type="PROSITE" id="PS50949">
    <property type="entry name" value="HTH_GNTR"/>
    <property type="match status" value="1"/>
</dbReference>
<dbReference type="SUPFAM" id="SSF46785">
    <property type="entry name" value="Winged helix' DNA-binding domain"/>
    <property type="match status" value="1"/>
</dbReference>
<dbReference type="InterPro" id="IPR000524">
    <property type="entry name" value="Tscrpt_reg_HTH_GntR"/>
</dbReference>
<organism evidence="9 10">
    <name type="scientific">Phocicoccus pinnipedialis</name>
    <dbReference type="NCBI Taxonomy" id="110845"/>
    <lineage>
        <taxon>Bacteria</taxon>
        <taxon>Bacillati</taxon>
        <taxon>Bacillota</taxon>
        <taxon>Bacilli</taxon>
        <taxon>Bacillales</taxon>
        <taxon>Salinicoccaceae</taxon>
        <taxon>Phocicoccus</taxon>
    </lineage>
</organism>
<dbReference type="AlphaFoldDB" id="A0A6V7R4Y8"/>
<dbReference type="RefSeq" id="WP_186076184.1">
    <property type="nucleotide sequence ID" value="NZ_CAJEWB010000004.1"/>
</dbReference>
<evidence type="ECO:0000256" key="2">
    <source>
        <dbReference type="ARBA" id="ARBA00005384"/>
    </source>
</evidence>
<keyword evidence="3" id="KW-0808">Transferase</keyword>
<dbReference type="SMART" id="SM00345">
    <property type="entry name" value="HTH_GNTR"/>
    <property type="match status" value="1"/>
</dbReference>
<keyword evidence="3" id="KW-0032">Aminotransferase</keyword>
<dbReference type="GO" id="GO:0030170">
    <property type="term" value="F:pyridoxal phosphate binding"/>
    <property type="evidence" value="ECO:0007669"/>
    <property type="project" value="InterPro"/>
</dbReference>
<dbReference type="SUPFAM" id="SSF53383">
    <property type="entry name" value="PLP-dependent transferases"/>
    <property type="match status" value="1"/>
</dbReference>
<dbReference type="PANTHER" id="PTHR46577">
    <property type="entry name" value="HTH-TYPE TRANSCRIPTIONAL REGULATORY PROTEIN GABR"/>
    <property type="match status" value="1"/>
</dbReference>
<comment type="cofactor">
    <cofactor evidence="1">
        <name>pyridoxal 5'-phosphate</name>
        <dbReference type="ChEBI" id="CHEBI:597326"/>
    </cofactor>
</comment>
<dbReference type="PANTHER" id="PTHR46577:SF1">
    <property type="entry name" value="HTH-TYPE TRANSCRIPTIONAL REGULATORY PROTEIN GABR"/>
    <property type="match status" value="1"/>
</dbReference>
<dbReference type="CDD" id="cd00609">
    <property type="entry name" value="AAT_like"/>
    <property type="match status" value="1"/>
</dbReference>
<comment type="caution">
    <text evidence="9">The sequence shown here is derived from an EMBL/GenBank/DDBJ whole genome shotgun (WGS) entry which is preliminary data.</text>
</comment>
<evidence type="ECO:0000256" key="4">
    <source>
        <dbReference type="ARBA" id="ARBA00022898"/>
    </source>
</evidence>
<proteinExistence type="inferred from homology"/>